<dbReference type="Proteomes" id="UP000267128">
    <property type="component" value="Unassembled WGS sequence"/>
</dbReference>
<name>A0A3N0CLS0_9ACTN</name>
<protein>
    <submittedName>
        <fullName evidence="1">Uncharacterized protein</fullName>
    </submittedName>
</protein>
<dbReference type="AlphaFoldDB" id="A0A3N0CLS0"/>
<gene>
    <name evidence="1" type="ORF">EFK50_07610</name>
</gene>
<accession>A0A3N0CLS0</accession>
<reference evidence="1 2" key="1">
    <citation type="submission" date="2018-11" db="EMBL/GenBank/DDBJ databases">
        <authorList>
            <person name="Li F."/>
        </authorList>
    </citation>
    <scope>NUCLEOTIDE SEQUENCE [LARGE SCALE GENOMIC DNA]</scope>
    <source>
        <strain evidence="1 2">Gsoil 097</strain>
    </source>
</reference>
<keyword evidence="2" id="KW-1185">Reference proteome</keyword>
<evidence type="ECO:0000313" key="2">
    <source>
        <dbReference type="Proteomes" id="UP000267128"/>
    </source>
</evidence>
<sequence length="116" mass="12865">MQLDAHYDSIFRKTAILARGPEALTGEVVLTLMSDSEVMTETVRRVAMVDAGIGNSHAYAAVHHLASDLTAWQRGLVAVLGEPTQERIDILKGLFEHVTDCKRHAREQLVSWLDDP</sequence>
<organism evidence="1 2">
    <name type="scientific">Nocardioides marmoriginsengisoli</name>
    <dbReference type="NCBI Taxonomy" id="661483"/>
    <lineage>
        <taxon>Bacteria</taxon>
        <taxon>Bacillati</taxon>
        <taxon>Actinomycetota</taxon>
        <taxon>Actinomycetes</taxon>
        <taxon>Propionibacteriales</taxon>
        <taxon>Nocardioidaceae</taxon>
        <taxon>Nocardioides</taxon>
    </lineage>
</organism>
<comment type="caution">
    <text evidence="1">The sequence shown here is derived from an EMBL/GenBank/DDBJ whole genome shotgun (WGS) entry which is preliminary data.</text>
</comment>
<dbReference type="EMBL" id="RJSE01000005">
    <property type="protein sequence ID" value="RNL64382.1"/>
    <property type="molecule type" value="Genomic_DNA"/>
</dbReference>
<proteinExistence type="predicted"/>
<evidence type="ECO:0000313" key="1">
    <source>
        <dbReference type="EMBL" id="RNL64382.1"/>
    </source>
</evidence>